<dbReference type="GO" id="GO:0016020">
    <property type="term" value="C:membrane"/>
    <property type="evidence" value="ECO:0007669"/>
    <property type="project" value="UniProtKB-SubCell"/>
</dbReference>
<name>M2RFC3_CERS8</name>
<evidence type="ECO:0000256" key="5">
    <source>
        <dbReference type="ARBA" id="ARBA00022617"/>
    </source>
</evidence>
<evidence type="ECO:0000256" key="4">
    <source>
        <dbReference type="ARBA" id="ARBA00010617"/>
    </source>
</evidence>
<dbReference type="GO" id="GO:0020037">
    <property type="term" value="F:heme binding"/>
    <property type="evidence" value="ECO:0007669"/>
    <property type="project" value="InterPro"/>
</dbReference>
<gene>
    <name evidence="14" type="ORF">CERSUDRAFT_65155</name>
</gene>
<evidence type="ECO:0000313" key="15">
    <source>
        <dbReference type="Proteomes" id="UP000016930"/>
    </source>
</evidence>
<evidence type="ECO:0000256" key="8">
    <source>
        <dbReference type="ARBA" id="ARBA00022989"/>
    </source>
</evidence>
<comment type="cofactor">
    <cofactor evidence="1">
        <name>heme</name>
        <dbReference type="ChEBI" id="CHEBI:30413"/>
    </cofactor>
</comment>
<dbReference type="EMBL" id="KB445796">
    <property type="protein sequence ID" value="EMD37501.1"/>
    <property type="molecule type" value="Genomic_DNA"/>
</dbReference>
<keyword evidence="11" id="KW-0503">Monooxygenase</keyword>
<dbReference type="PANTHER" id="PTHR46300">
    <property type="entry name" value="P450, PUTATIVE (EUROFUNG)-RELATED-RELATED"/>
    <property type="match status" value="1"/>
</dbReference>
<evidence type="ECO:0000256" key="7">
    <source>
        <dbReference type="ARBA" id="ARBA00022723"/>
    </source>
</evidence>
<dbReference type="AlphaFoldDB" id="M2RFC3"/>
<keyword evidence="8" id="KW-1133">Transmembrane helix</keyword>
<evidence type="ECO:0000256" key="1">
    <source>
        <dbReference type="ARBA" id="ARBA00001971"/>
    </source>
</evidence>
<evidence type="ECO:0000256" key="12">
    <source>
        <dbReference type="ARBA" id="ARBA00023136"/>
    </source>
</evidence>
<accession>M2RFC3</accession>
<comment type="subcellular location">
    <subcellularLocation>
        <location evidence="2">Membrane</location>
        <topology evidence="2">Single-pass membrane protein</topology>
    </subcellularLocation>
</comment>
<evidence type="ECO:0000313" key="14">
    <source>
        <dbReference type="EMBL" id="EMD37501.1"/>
    </source>
</evidence>
<comment type="similarity">
    <text evidence="4">Belongs to the cytochrome P450 family.</text>
</comment>
<dbReference type="PRINTS" id="PR00463">
    <property type="entry name" value="EP450I"/>
</dbReference>
<evidence type="ECO:0000256" key="2">
    <source>
        <dbReference type="ARBA" id="ARBA00004167"/>
    </source>
</evidence>
<dbReference type="InterPro" id="IPR001128">
    <property type="entry name" value="Cyt_P450"/>
</dbReference>
<comment type="pathway">
    <text evidence="3">Secondary metabolite biosynthesis.</text>
</comment>
<dbReference type="PANTHER" id="PTHR46300:SF7">
    <property type="entry name" value="P450, PUTATIVE (EUROFUNG)-RELATED"/>
    <property type="match status" value="1"/>
</dbReference>
<dbReference type="STRING" id="914234.M2RFC3"/>
<dbReference type="GO" id="GO:0016705">
    <property type="term" value="F:oxidoreductase activity, acting on paired donors, with incorporation or reduction of molecular oxygen"/>
    <property type="evidence" value="ECO:0007669"/>
    <property type="project" value="InterPro"/>
</dbReference>
<feature type="chain" id="PRO_5004024556" description="Cytochrome P450" evidence="13">
    <location>
        <begin position="20"/>
        <end position="417"/>
    </location>
</feature>
<evidence type="ECO:0000256" key="10">
    <source>
        <dbReference type="ARBA" id="ARBA00023004"/>
    </source>
</evidence>
<dbReference type="Gene3D" id="1.10.630.10">
    <property type="entry name" value="Cytochrome P450"/>
    <property type="match status" value="1"/>
</dbReference>
<keyword evidence="9" id="KW-0560">Oxidoreductase</keyword>
<organism evidence="14 15">
    <name type="scientific">Ceriporiopsis subvermispora (strain B)</name>
    <name type="common">White-rot fungus</name>
    <name type="synonym">Gelatoporia subvermispora</name>
    <dbReference type="NCBI Taxonomy" id="914234"/>
    <lineage>
        <taxon>Eukaryota</taxon>
        <taxon>Fungi</taxon>
        <taxon>Dikarya</taxon>
        <taxon>Basidiomycota</taxon>
        <taxon>Agaricomycotina</taxon>
        <taxon>Agaricomycetes</taxon>
        <taxon>Polyporales</taxon>
        <taxon>Gelatoporiaceae</taxon>
        <taxon>Gelatoporia</taxon>
    </lineage>
</organism>
<keyword evidence="12" id="KW-0472">Membrane</keyword>
<dbReference type="Pfam" id="PF00067">
    <property type="entry name" value="p450"/>
    <property type="match status" value="2"/>
</dbReference>
<dbReference type="GO" id="GO:0004497">
    <property type="term" value="F:monooxygenase activity"/>
    <property type="evidence" value="ECO:0007669"/>
    <property type="project" value="UniProtKB-KW"/>
</dbReference>
<dbReference type="Proteomes" id="UP000016930">
    <property type="component" value="Unassembled WGS sequence"/>
</dbReference>
<keyword evidence="13" id="KW-0732">Signal</keyword>
<dbReference type="HOGENOM" id="CLU_001570_2_3_1"/>
<evidence type="ECO:0000256" key="6">
    <source>
        <dbReference type="ARBA" id="ARBA00022692"/>
    </source>
</evidence>
<dbReference type="GO" id="GO:0005506">
    <property type="term" value="F:iron ion binding"/>
    <property type="evidence" value="ECO:0007669"/>
    <property type="project" value="InterPro"/>
</dbReference>
<proteinExistence type="inferred from homology"/>
<keyword evidence="15" id="KW-1185">Reference proteome</keyword>
<evidence type="ECO:0000256" key="13">
    <source>
        <dbReference type="SAM" id="SignalP"/>
    </source>
</evidence>
<protein>
    <recommendedName>
        <fullName evidence="16">Cytochrome P450</fullName>
    </recommendedName>
</protein>
<dbReference type="InterPro" id="IPR036396">
    <property type="entry name" value="Cyt_P450_sf"/>
</dbReference>
<dbReference type="SUPFAM" id="SSF48264">
    <property type="entry name" value="Cytochrome P450"/>
    <property type="match status" value="1"/>
</dbReference>
<keyword evidence="5" id="KW-0349">Heme</keyword>
<reference evidence="14 15" key="1">
    <citation type="journal article" date="2012" name="Proc. Natl. Acad. Sci. U.S.A.">
        <title>Comparative genomics of Ceriporiopsis subvermispora and Phanerochaete chrysosporium provide insight into selective ligninolysis.</title>
        <authorList>
            <person name="Fernandez-Fueyo E."/>
            <person name="Ruiz-Duenas F.J."/>
            <person name="Ferreira P."/>
            <person name="Floudas D."/>
            <person name="Hibbett D.S."/>
            <person name="Canessa P."/>
            <person name="Larrondo L.F."/>
            <person name="James T.Y."/>
            <person name="Seelenfreund D."/>
            <person name="Lobos S."/>
            <person name="Polanco R."/>
            <person name="Tello M."/>
            <person name="Honda Y."/>
            <person name="Watanabe T."/>
            <person name="Watanabe T."/>
            <person name="Ryu J.S."/>
            <person name="Kubicek C.P."/>
            <person name="Schmoll M."/>
            <person name="Gaskell J."/>
            <person name="Hammel K.E."/>
            <person name="St John F.J."/>
            <person name="Vanden Wymelenberg A."/>
            <person name="Sabat G."/>
            <person name="Splinter BonDurant S."/>
            <person name="Syed K."/>
            <person name="Yadav J.S."/>
            <person name="Doddapaneni H."/>
            <person name="Subramanian V."/>
            <person name="Lavin J.L."/>
            <person name="Oguiza J.A."/>
            <person name="Perez G."/>
            <person name="Pisabarro A.G."/>
            <person name="Ramirez L."/>
            <person name="Santoyo F."/>
            <person name="Master E."/>
            <person name="Coutinho P.M."/>
            <person name="Henrissat B."/>
            <person name="Lombard V."/>
            <person name="Magnuson J.K."/>
            <person name="Kuees U."/>
            <person name="Hori C."/>
            <person name="Igarashi K."/>
            <person name="Samejima M."/>
            <person name="Held B.W."/>
            <person name="Barry K.W."/>
            <person name="LaButti K.M."/>
            <person name="Lapidus A."/>
            <person name="Lindquist E.A."/>
            <person name="Lucas S.M."/>
            <person name="Riley R."/>
            <person name="Salamov A.A."/>
            <person name="Hoffmeister D."/>
            <person name="Schwenk D."/>
            <person name="Hadar Y."/>
            <person name="Yarden O."/>
            <person name="de Vries R.P."/>
            <person name="Wiebenga A."/>
            <person name="Stenlid J."/>
            <person name="Eastwood D."/>
            <person name="Grigoriev I.V."/>
            <person name="Berka R.M."/>
            <person name="Blanchette R.A."/>
            <person name="Kersten P."/>
            <person name="Martinez A.T."/>
            <person name="Vicuna R."/>
            <person name="Cullen D."/>
        </authorList>
    </citation>
    <scope>NUCLEOTIDE SEQUENCE [LARGE SCALE GENOMIC DNA]</scope>
    <source>
        <strain evidence="14 15">B</strain>
    </source>
</reference>
<feature type="signal peptide" evidence="13">
    <location>
        <begin position="1"/>
        <end position="19"/>
    </location>
</feature>
<keyword evidence="7" id="KW-0479">Metal-binding</keyword>
<dbReference type="InterPro" id="IPR002401">
    <property type="entry name" value="Cyt_P450_E_grp-I"/>
</dbReference>
<sequence length="417" mass="47514">MPANIVLAIFLLTPLVSVALYRNAYNRLPLPPGPRALPFIGNLLSIPRADKYPWRVYAEWMQLYGDIIHMKVLGRNIIVLNSLRAVQDLIERRTSTYQDRGTTEIIKLAGWDWSLGMMDYGRRWREHRQLFHQFFNEQAVRAYEPYLRDGARSLLKRLYHTPEDPIRHFDYVITETILSMTYGIHAVGEDDVYVKLLQASGESIEEGLVAGSFWVDFLPALKYVPSWMPGTSWQKKVARWNKETESVREVPWANMVSNTPIPSIAANLSERIDELDGDEHAKLQEISKNVCAVVYAGELTPGGAGTLSAALQTLIFAMVLHPEAQNRAQQELDQVVGSERLPDFADAGSLPYTRALLKECMRWQPVAPLSVPRRRILHDPETFPEPDEFRPERYLKDGMLNPDMIDPAAVVFGTGRR</sequence>
<evidence type="ECO:0000256" key="3">
    <source>
        <dbReference type="ARBA" id="ARBA00005179"/>
    </source>
</evidence>
<keyword evidence="6" id="KW-0812">Transmembrane</keyword>
<evidence type="ECO:0000256" key="9">
    <source>
        <dbReference type="ARBA" id="ARBA00023002"/>
    </source>
</evidence>
<evidence type="ECO:0008006" key="16">
    <source>
        <dbReference type="Google" id="ProtNLM"/>
    </source>
</evidence>
<keyword evidence="10" id="KW-0408">Iron</keyword>
<evidence type="ECO:0000256" key="11">
    <source>
        <dbReference type="ARBA" id="ARBA00023033"/>
    </source>
</evidence>
<dbReference type="InterPro" id="IPR050364">
    <property type="entry name" value="Cytochrome_P450_fung"/>
</dbReference>
<dbReference type="OrthoDB" id="2789670at2759"/>